<keyword evidence="4" id="KW-0964">Secreted</keyword>
<protein>
    <recommendedName>
        <fullName evidence="9">S-protein homolog</fullName>
    </recommendedName>
</protein>
<evidence type="ECO:0000256" key="5">
    <source>
        <dbReference type="ARBA" id="ARBA00022729"/>
    </source>
</evidence>
<dbReference type="Pfam" id="PF05938">
    <property type="entry name" value="Self-incomp_S1"/>
    <property type="match status" value="1"/>
</dbReference>
<sequence length="150" mass="17157">MNKFIVFLFAISICFVSSEACAESRIDIKNELGKGVVLEIGCRSVTPTKNMGRVSIQFNDKMGYGVVALHERGTRTIITCNIWHAIPKSPKNPRGGMIMVNKLEAFAAGANRKCGQYREWVARPDGIYFRRNVKDPYERRKDYFWNTLLF</sequence>
<dbReference type="EMBL" id="JAAMPC010000005">
    <property type="protein sequence ID" value="KAG2313614.1"/>
    <property type="molecule type" value="Genomic_DNA"/>
</dbReference>
<evidence type="ECO:0000256" key="1">
    <source>
        <dbReference type="ARBA" id="ARBA00004613"/>
    </source>
</evidence>
<dbReference type="AlphaFoldDB" id="A0A8X8AUL4"/>
<keyword evidence="8" id="KW-1185">Reference proteome</keyword>
<dbReference type="GO" id="GO:0060320">
    <property type="term" value="P:rejection of self pollen"/>
    <property type="evidence" value="ECO:0007669"/>
    <property type="project" value="UniProtKB-KW"/>
</dbReference>
<evidence type="ECO:0008006" key="9">
    <source>
        <dbReference type="Google" id="ProtNLM"/>
    </source>
</evidence>
<feature type="signal peptide" evidence="6">
    <location>
        <begin position="1"/>
        <end position="20"/>
    </location>
</feature>
<dbReference type="Proteomes" id="UP000886595">
    <property type="component" value="Unassembled WGS sequence"/>
</dbReference>
<dbReference type="GO" id="GO:0005576">
    <property type="term" value="C:extracellular region"/>
    <property type="evidence" value="ECO:0007669"/>
    <property type="project" value="UniProtKB-SubCell"/>
</dbReference>
<comment type="subcellular location">
    <subcellularLocation>
        <location evidence="1">Secreted</location>
    </subcellularLocation>
</comment>
<evidence type="ECO:0000256" key="6">
    <source>
        <dbReference type="SAM" id="SignalP"/>
    </source>
</evidence>
<comment type="similarity">
    <text evidence="2">Belongs to the plant self-incompatibility (S1) protein family.</text>
</comment>
<gene>
    <name evidence="7" type="ORF">Bca52824_025171</name>
</gene>
<feature type="chain" id="PRO_5036471260" description="S-protein homolog" evidence="6">
    <location>
        <begin position="21"/>
        <end position="150"/>
    </location>
</feature>
<accession>A0A8X8AUL4</accession>
<proteinExistence type="inferred from homology"/>
<dbReference type="InterPro" id="IPR010264">
    <property type="entry name" value="Self-incomp_S1"/>
</dbReference>
<name>A0A8X8AUL4_BRACI</name>
<reference evidence="7 8" key="1">
    <citation type="submission" date="2020-02" db="EMBL/GenBank/DDBJ databases">
        <authorList>
            <person name="Ma Q."/>
            <person name="Huang Y."/>
            <person name="Song X."/>
            <person name="Pei D."/>
        </authorList>
    </citation>
    <scope>NUCLEOTIDE SEQUENCE [LARGE SCALE GENOMIC DNA]</scope>
    <source>
        <strain evidence="7">Sxm20200214</strain>
        <tissue evidence="7">Leaf</tissue>
    </source>
</reference>
<evidence type="ECO:0000313" key="7">
    <source>
        <dbReference type="EMBL" id="KAG2313614.1"/>
    </source>
</evidence>
<evidence type="ECO:0000313" key="8">
    <source>
        <dbReference type="Proteomes" id="UP000886595"/>
    </source>
</evidence>
<evidence type="ECO:0000256" key="2">
    <source>
        <dbReference type="ARBA" id="ARBA00005581"/>
    </source>
</evidence>
<evidence type="ECO:0000256" key="4">
    <source>
        <dbReference type="ARBA" id="ARBA00022525"/>
    </source>
</evidence>
<keyword evidence="3" id="KW-0713">Self-incompatibility</keyword>
<dbReference type="OrthoDB" id="1119267at2759"/>
<keyword evidence="5 6" id="KW-0732">Signal</keyword>
<evidence type="ECO:0000256" key="3">
    <source>
        <dbReference type="ARBA" id="ARBA00022471"/>
    </source>
</evidence>
<organism evidence="7 8">
    <name type="scientific">Brassica carinata</name>
    <name type="common">Ethiopian mustard</name>
    <name type="synonym">Abyssinian cabbage</name>
    <dbReference type="NCBI Taxonomy" id="52824"/>
    <lineage>
        <taxon>Eukaryota</taxon>
        <taxon>Viridiplantae</taxon>
        <taxon>Streptophyta</taxon>
        <taxon>Embryophyta</taxon>
        <taxon>Tracheophyta</taxon>
        <taxon>Spermatophyta</taxon>
        <taxon>Magnoliopsida</taxon>
        <taxon>eudicotyledons</taxon>
        <taxon>Gunneridae</taxon>
        <taxon>Pentapetalae</taxon>
        <taxon>rosids</taxon>
        <taxon>malvids</taxon>
        <taxon>Brassicales</taxon>
        <taxon>Brassicaceae</taxon>
        <taxon>Brassiceae</taxon>
        <taxon>Brassica</taxon>
    </lineage>
</organism>
<comment type="caution">
    <text evidence="7">The sequence shown here is derived from an EMBL/GenBank/DDBJ whole genome shotgun (WGS) entry which is preliminary data.</text>
</comment>